<evidence type="ECO:0000313" key="3">
    <source>
        <dbReference type="Proteomes" id="UP000199323"/>
    </source>
</evidence>
<name>A0A1I2J0Q2_9ACTN</name>
<dbReference type="RefSeq" id="WP_093715749.1">
    <property type="nucleotide sequence ID" value="NZ_FONG01000015.1"/>
</dbReference>
<dbReference type="InterPro" id="IPR039422">
    <property type="entry name" value="MarR/SlyA-like"/>
</dbReference>
<dbReference type="STRING" id="380248.SAMN05216251_115129"/>
<accession>A0A1I2J0Q2</accession>
<dbReference type="EMBL" id="FONG01000015">
    <property type="protein sequence ID" value="SFF47598.1"/>
    <property type="molecule type" value="Genomic_DNA"/>
</dbReference>
<evidence type="ECO:0000313" key="2">
    <source>
        <dbReference type="EMBL" id="SFF47598.1"/>
    </source>
</evidence>
<dbReference type="OrthoDB" id="5295456at2"/>
<dbReference type="Gene3D" id="1.10.10.10">
    <property type="entry name" value="Winged helix-like DNA-binding domain superfamily/Winged helix DNA-binding domain"/>
    <property type="match status" value="1"/>
</dbReference>
<dbReference type="GO" id="GO:0006950">
    <property type="term" value="P:response to stress"/>
    <property type="evidence" value="ECO:0007669"/>
    <property type="project" value="TreeGrafter"/>
</dbReference>
<dbReference type="GO" id="GO:0003677">
    <property type="term" value="F:DNA binding"/>
    <property type="evidence" value="ECO:0007669"/>
    <property type="project" value="UniProtKB-KW"/>
</dbReference>
<organism evidence="2 3">
    <name type="scientific">Actinacidiphila alni</name>
    <dbReference type="NCBI Taxonomy" id="380248"/>
    <lineage>
        <taxon>Bacteria</taxon>
        <taxon>Bacillati</taxon>
        <taxon>Actinomycetota</taxon>
        <taxon>Actinomycetes</taxon>
        <taxon>Kitasatosporales</taxon>
        <taxon>Streptomycetaceae</taxon>
        <taxon>Actinacidiphila</taxon>
    </lineage>
</organism>
<dbReference type="InterPro" id="IPR036390">
    <property type="entry name" value="WH_DNA-bd_sf"/>
</dbReference>
<dbReference type="SMART" id="SM00347">
    <property type="entry name" value="HTH_MARR"/>
    <property type="match status" value="1"/>
</dbReference>
<proteinExistence type="predicted"/>
<dbReference type="Proteomes" id="UP000199323">
    <property type="component" value="Unassembled WGS sequence"/>
</dbReference>
<keyword evidence="2" id="KW-0238">DNA-binding</keyword>
<dbReference type="InterPro" id="IPR000835">
    <property type="entry name" value="HTH_MarR-typ"/>
</dbReference>
<sequence length="154" mass="16861">MHTLHDPAADELTGDTFIRAARAVLVDANKVLRERTGLAVNPFMVLRALSEAPHGRMTMNSLAKESETPRSRLAHTVAKLRGSGHLTTEENDGHDRRFRYAVITEKGRATVTEASAVYAEFLRTHVTACLSPAEVDLLRLVSRGLKSPTSSGRT</sequence>
<dbReference type="PANTHER" id="PTHR33164:SF99">
    <property type="entry name" value="MARR FAMILY REGULATORY PROTEIN"/>
    <property type="match status" value="1"/>
</dbReference>
<evidence type="ECO:0000259" key="1">
    <source>
        <dbReference type="PROSITE" id="PS50995"/>
    </source>
</evidence>
<dbReference type="PROSITE" id="PS50995">
    <property type="entry name" value="HTH_MARR_2"/>
    <property type="match status" value="1"/>
</dbReference>
<dbReference type="GO" id="GO:0003700">
    <property type="term" value="F:DNA-binding transcription factor activity"/>
    <property type="evidence" value="ECO:0007669"/>
    <property type="project" value="InterPro"/>
</dbReference>
<gene>
    <name evidence="2" type="ORF">SAMN05216251_115129</name>
</gene>
<protein>
    <submittedName>
        <fullName evidence="2">DNA-binding transcriptional regulator, MarR family</fullName>
    </submittedName>
</protein>
<dbReference type="SUPFAM" id="SSF46785">
    <property type="entry name" value="Winged helix' DNA-binding domain"/>
    <property type="match status" value="1"/>
</dbReference>
<dbReference type="InterPro" id="IPR036388">
    <property type="entry name" value="WH-like_DNA-bd_sf"/>
</dbReference>
<dbReference type="AlphaFoldDB" id="A0A1I2J0Q2"/>
<reference evidence="2 3" key="1">
    <citation type="submission" date="2016-10" db="EMBL/GenBank/DDBJ databases">
        <authorList>
            <person name="de Groot N.N."/>
        </authorList>
    </citation>
    <scope>NUCLEOTIDE SEQUENCE [LARGE SCALE GENOMIC DNA]</scope>
    <source>
        <strain evidence="2 3">CGMCC 4.3510</strain>
    </source>
</reference>
<dbReference type="PANTHER" id="PTHR33164">
    <property type="entry name" value="TRANSCRIPTIONAL REGULATOR, MARR FAMILY"/>
    <property type="match status" value="1"/>
</dbReference>
<feature type="domain" description="HTH marR-type" evidence="1">
    <location>
        <begin position="10"/>
        <end position="147"/>
    </location>
</feature>
<keyword evidence="3" id="KW-1185">Reference proteome</keyword>